<evidence type="ECO:0000256" key="1">
    <source>
        <dbReference type="SAM" id="MobiDB-lite"/>
    </source>
</evidence>
<dbReference type="EMBL" id="FRAB01000039">
    <property type="protein sequence ID" value="SHK81033.1"/>
    <property type="molecule type" value="Genomic_DNA"/>
</dbReference>
<feature type="region of interest" description="Disordered" evidence="1">
    <location>
        <begin position="556"/>
        <end position="575"/>
    </location>
</feature>
<sequence length="1095" mass="116703">MNPPNVSSSNRAHSTVATDEVSVDTAPNATSPARPEPTRPATSRRNDSFWANMKRKLAPRPVTISNSLLGSITRTRPTPARARVGVTPDQRHQPDPNATPPSAVAKHKHNAALALAGATKGAPVANIVGIGGAEATAAQLFNPAGPAAQRQLPQDIAGYLRQHLGAPDDADAGAQLEASARQELVLRRLHQAFGANAEPARAALQDLTGAESLLEVQGGAFELARRLAASSLGYGALSELRGGIATDADPVARAVRDDATKLSLRAANALIAALPEGHPPPSNMDDVVRLALAALPEHERPTGITGVPAPLRMNGDVSVPAKALIAALQLAEDPAAEPQGHLKSAYFTWRCGFTHEGPGTPLARTQHRLMKLSRYARRASQPGMLANLRRMFGFNKSPMSALALGTGGASLRHPEDDLQKADVIWQLAGALAERAQTRSAGPLEPRIADAVQAATLEAWYQRVAHKGWRDQTKVPKHMRHAIAARAAALAGVSEGEIKLSPEYAALKSRAGSRLTTDTLTGLIDQLESRQPREAIPSGRLQIVPEEMLDPELEDIANDPHEASGPGGQIAASRESAASTAARLKTALTQLKTLERNGEASPDTSTPQTVLDNFKRVITEPRMTYDVRLSDGGQFGINTGVAELLNLPGASKLPFVLAGPDVKVIHGRHAMINGGSSANHGQLFVGSDRRWASHAGVSAAGGVNLFHKSFQVIGSAQVLPAVFDMSQPKGVMVRARLQPTGTLPAGQQPAGEPDPWRAKMLGVIDAATASGSNHGLPRDAGSMWDAIAHSFYKDPDVSVNWLDSKAQSLSTTVSASTGARYEHDGYKIGPSLQAGGTKTWFTRTRRQETGPLKAEFAGSSSSRMAAASATLVAGLAPQGNFSDETGHVKSVVLPNVSIVGFGTTVLQSETGSTWRIAEEDGHIDASLSYRDTTFTSMKEFKRYVDSRRASWDDTYNRQPAGAAQPEPIDEYLARAEHDADRGNQLFAERVWLKPDAARKINVLRELRDAVVQPGARPDAREAAEINTRNAQIATLLEADDSWDNRFLYTLETNGTSRTLGPSFLATLQRVTEVSHPRQLSVLRAERPVAPPEPEGS</sequence>
<evidence type="ECO:0000313" key="2">
    <source>
        <dbReference type="EMBL" id="SHK81033.1"/>
    </source>
</evidence>
<dbReference type="AlphaFoldDB" id="A0A1M6VHP7"/>
<evidence type="ECO:0000313" key="3">
    <source>
        <dbReference type="Proteomes" id="UP000184395"/>
    </source>
</evidence>
<dbReference type="Proteomes" id="UP000184395">
    <property type="component" value="Unassembled WGS sequence"/>
</dbReference>
<accession>A0A1M6VHP7</accession>
<organism evidence="2 3">
    <name type="scientific">Paraburkholderia terricola</name>
    <dbReference type="NCBI Taxonomy" id="169427"/>
    <lineage>
        <taxon>Bacteria</taxon>
        <taxon>Pseudomonadati</taxon>
        <taxon>Pseudomonadota</taxon>
        <taxon>Betaproteobacteria</taxon>
        <taxon>Burkholderiales</taxon>
        <taxon>Burkholderiaceae</taxon>
        <taxon>Paraburkholderia</taxon>
    </lineage>
</organism>
<reference evidence="2 3" key="1">
    <citation type="submission" date="2016-11" db="EMBL/GenBank/DDBJ databases">
        <authorList>
            <person name="Jaros S."/>
            <person name="Januszkiewicz K."/>
            <person name="Wedrychowicz H."/>
        </authorList>
    </citation>
    <scope>NUCLEOTIDE SEQUENCE [LARGE SCALE GENOMIC DNA]</scope>
    <source>
        <strain evidence="2 3">LMG 20594</strain>
    </source>
</reference>
<dbReference type="RefSeq" id="WP_143031996.1">
    <property type="nucleotide sequence ID" value="NZ_CADFGY010000008.1"/>
</dbReference>
<feature type="compositionally biased region" description="Low complexity" evidence="1">
    <location>
        <begin position="73"/>
        <end position="83"/>
    </location>
</feature>
<name>A0A1M6VHP7_9BURK</name>
<proteinExistence type="predicted"/>
<gene>
    <name evidence="2" type="ORF">SAMN05192548_103930</name>
</gene>
<dbReference type="STRING" id="169427.SAMN05192548_103930"/>
<protein>
    <submittedName>
        <fullName evidence="2">Uncharacterized protein</fullName>
    </submittedName>
</protein>
<feature type="region of interest" description="Disordered" evidence="1">
    <location>
        <begin position="1"/>
        <end position="54"/>
    </location>
</feature>
<feature type="region of interest" description="Disordered" evidence="1">
    <location>
        <begin position="68"/>
        <end position="103"/>
    </location>
</feature>
<feature type="compositionally biased region" description="Polar residues" evidence="1">
    <location>
        <begin position="1"/>
        <end position="17"/>
    </location>
</feature>
<dbReference type="OrthoDB" id="8780850at2"/>